<dbReference type="EMBL" id="CAAALY010029821">
    <property type="protein sequence ID" value="VEL16776.1"/>
    <property type="molecule type" value="Genomic_DNA"/>
</dbReference>
<keyword evidence="3" id="KW-1185">Reference proteome</keyword>
<accession>A0A448WP66</accession>
<feature type="region of interest" description="Disordered" evidence="1">
    <location>
        <begin position="244"/>
        <end position="273"/>
    </location>
</feature>
<protein>
    <submittedName>
        <fullName evidence="2">Uncharacterized protein</fullName>
    </submittedName>
</protein>
<dbReference type="AlphaFoldDB" id="A0A448WP66"/>
<evidence type="ECO:0000313" key="2">
    <source>
        <dbReference type="EMBL" id="VEL16776.1"/>
    </source>
</evidence>
<feature type="compositionally biased region" description="Basic residues" evidence="1">
    <location>
        <begin position="21"/>
        <end position="39"/>
    </location>
</feature>
<name>A0A448WP66_9PLAT</name>
<evidence type="ECO:0000313" key="3">
    <source>
        <dbReference type="Proteomes" id="UP000784294"/>
    </source>
</evidence>
<feature type="compositionally biased region" description="Polar residues" evidence="1">
    <location>
        <begin position="247"/>
        <end position="273"/>
    </location>
</feature>
<feature type="region of interest" description="Disordered" evidence="1">
    <location>
        <begin position="1"/>
        <end position="62"/>
    </location>
</feature>
<gene>
    <name evidence="2" type="ORF">PXEA_LOCUS10216</name>
</gene>
<organism evidence="2 3">
    <name type="scientific">Protopolystoma xenopodis</name>
    <dbReference type="NCBI Taxonomy" id="117903"/>
    <lineage>
        <taxon>Eukaryota</taxon>
        <taxon>Metazoa</taxon>
        <taxon>Spiralia</taxon>
        <taxon>Lophotrochozoa</taxon>
        <taxon>Platyhelminthes</taxon>
        <taxon>Monogenea</taxon>
        <taxon>Polyopisthocotylea</taxon>
        <taxon>Polystomatidea</taxon>
        <taxon>Polystomatidae</taxon>
        <taxon>Protopolystoma</taxon>
    </lineage>
</organism>
<comment type="caution">
    <text evidence="2">The sequence shown here is derived from an EMBL/GenBank/DDBJ whole genome shotgun (WGS) entry which is preliminary data.</text>
</comment>
<sequence length="273" mass="29485">MHYFTFSTGPNSQGDDLNRIKGLRRRRRQTSAQKHKRSTHACSNSGKPALVNPTTRGLRRRPITGKGVAEAVSTHSVPNTIYGGTNVAIGHRTRNRSGYCNQKAASNIAASQVDTVMSCFDRPTAGSVDSERPDQSMPLTLSLSKVSSAQPSMTRVFDGLQIDETATNDAVPLPPDHTFLLTNSILESTMLTECGQLNAKKAVPFVRPEKASAVQFTDVLTTPSSKLPIEFSLDSSDGVNCEKPSLPQMNSSQSKLAKSKMTANLKCSSDESI</sequence>
<feature type="compositionally biased region" description="Polar residues" evidence="1">
    <location>
        <begin position="1"/>
        <end position="15"/>
    </location>
</feature>
<evidence type="ECO:0000256" key="1">
    <source>
        <dbReference type="SAM" id="MobiDB-lite"/>
    </source>
</evidence>
<reference evidence="2" key="1">
    <citation type="submission" date="2018-11" db="EMBL/GenBank/DDBJ databases">
        <authorList>
            <consortium name="Pathogen Informatics"/>
        </authorList>
    </citation>
    <scope>NUCLEOTIDE SEQUENCE</scope>
</reference>
<proteinExistence type="predicted"/>
<dbReference type="Proteomes" id="UP000784294">
    <property type="component" value="Unassembled WGS sequence"/>
</dbReference>